<evidence type="ECO:0000256" key="3">
    <source>
        <dbReference type="ARBA" id="ARBA00022448"/>
    </source>
</evidence>
<dbReference type="SUPFAM" id="SSF81338">
    <property type="entry name" value="Aquaporin-like"/>
    <property type="match status" value="1"/>
</dbReference>
<evidence type="ECO:0000256" key="7">
    <source>
        <dbReference type="RuleBase" id="RU000477"/>
    </source>
</evidence>
<keyword evidence="4 7" id="KW-0812">Transmembrane</keyword>
<evidence type="ECO:0000256" key="1">
    <source>
        <dbReference type="ARBA" id="ARBA00004141"/>
    </source>
</evidence>
<accession>A0AAD5X316</accession>
<evidence type="ECO:0000256" key="4">
    <source>
        <dbReference type="ARBA" id="ARBA00022692"/>
    </source>
</evidence>
<evidence type="ECO:0000256" key="6">
    <source>
        <dbReference type="ARBA" id="ARBA00023136"/>
    </source>
</evidence>
<dbReference type="InterPro" id="IPR000425">
    <property type="entry name" value="MIP"/>
</dbReference>
<comment type="similarity">
    <text evidence="2 7">Belongs to the MIP/aquaporin (TC 1.A.8) family.</text>
</comment>
<dbReference type="Pfam" id="PF00230">
    <property type="entry name" value="MIP"/>
    <property type="match status" value="1"/>
</dbReference>
<evidence type="ECO:0000256" key="8">
    <source>
        <dbReference type="SAM" id="Phobius"/>
    </source>
</evidence>
<dbReference type="GO" id="GO:0015250">
    <property type="term" value="F:water channel activity"/>
    <property type="evidence" value="ECO:0007669"/>
    <property type="project" value="TreeGrafter"/>
</dbReference>
<dbReference type="EMBL" id="JADGJD010000174">
    <property type="protein sequence ID" value="KAJ3053871.1"/>
    <property type="molecule type" value="Genomic_DNA"/>
</dbReference>
<dbReference type="PANTHER" id="PTHR19139:SF199">
    <property type="entry name" value="MIP17260P"/>
    <property type="match status" value="1"/>
</dbReference>
<comment type="subcellular location">
    <subcellularLocation>
        <location evidence="1">Membrane</location>
        <topology evidence="1">Multi-pass membrane protein</topology>
    </subcellularLocation>
</comment>
<reference evidence="9" key="1">
    <citation type="submission" date="2020-05" db="EMBL/GenBank/DDBJ databases">
        <title>Phylogenomic resolution of chytrid fungi.</title>
        <authorList>
            <person name="Stajich J.E."/>
            <person name="Amses K."/>
            <person name="Simmons R."/>
            <person name="Seto K."/>
            <person name="Myers J."/>
            <person name="Bonds A."/>
            <person name="Quandt C.A."/>
            <person name="Barry K."/>
            <person name="Liu P."/>
            <person name="Grigoriev I."/>
            <person name="Longcore J.E."/>
            <person name="James T.Y."/>
        </authorList>
    </citation>
    <scope>NUCLEOTIDE SEQUENCE</scope>
    <source>
        <strain evidence="9">JEL0318</strain>
    </source>
</reference>
<gene>
    <name evidence="9" type="ORF">HK097_003204</name>
</gene>
<feature type="transmembrane region" description="Helical" evidence="8">
    <location>
        <begin position="12"/>
        <end position="33"/>
    </location>
</feature>
<sequence length="225" mass="23554">MVIRNFDPVTGLAYIIAQFLGGLVGAGLAKAVFGGLAGNLGSTVRSFPSTGQAFLMEFMITSMLMFTVLGTALHSDDDFKPLAPIPIGFSVTAGVLIAGLVTGGSMNPARSFGPAAVSQTWTLHWIYWIAPFLAAIVSGLLYKLLFLSAPLSAEELESMGLKNVAVQNGSITEGMGAGSSRGEMGYITEAEAIDMKSANLTEEINVDGGNSTLQPMTSRDPLNRV</sequence>
<dbReference type="InterPro" id="IPR023271">
    <property type="entry name" value="Aquaporin-like"/>
</dbReference>
<feature type="transmembrane region" description="Helical" evidence="8">
    <location>
        <begin position="53"/>
        <end position="73"/>
    </location>
</feature>
<keyword evidence="10" id="KW-1185">Reference proteome</keyword>
<dbReference type="Proteomes" id="UP001212841">
    <property type="component" value="Unassembled WGS sequence"/>
</dbReference>
<evidence type="ECO:0000313" key="9">
    <source>
        <dbReference type="EMBL" id="KAJ3053871.1"/>
    </source>
</evidence>
<feature type="transmembrane region" description="Helical" evidence="8">
    <location>
        <begin position="85"/>
        <end position="105"/>
    </location>
</feature>
<name>A0AAD5X316_9FUNG</name>
<keyword evidence="3 7" id="KW-0813">Transport</keyword>
<dbReference type="PRINTS" id="PR00783">
    <property type="entry name" value="MINTRINSICP"/>
</dbReference>
<dbReference type="InterPro" id="IPR034294">
    <property type="entry name" value="Aquaporin_transptr"/>
</dbReference>
<feature type="transmembrane region" description="Helical" evidence="8">
    <location>
        <begin position="125"/>
        <end position="145"/>
    </location>
</feature>
<dbReference type="PANTHER" id="PTHR19139">
    <property type="entry name" value="AQUAPORIN TRANSPORTER"/>
    <property type="match status" value="1"/>
</dbReference>
<evidence type="ECO:0000256" key="2">
    <source>
        <dbReference type="ARBA" id="ARBA00006175"/>
    </source>
</evidence>
<keyword evidence="6 8" id="KW-0472">Membrane</keyword>
<dbReference type="Gene3D" id="1.20.1080.10">
    <property type="entry name" value="Glycerol uptake facilitator protein"/>
    <property type="match status" value="1"/>
</dbReference>
<keyword evidence="5 8" id="KW-1133">Transmembrane helix</keyword>
<proteinExistence type="inferred from homology"/>
<evidence type="ECO:0000256" key="5">
    <source>
        <dbReference type="ARBA" id="ARBA00022989"/>
    </source>
</evidence>
<dbReference type="AlphaFoldDB" id="A0AAD5X316"/>
<organism evidence="9 10">
    <name type="scientific">Rhizophlyctis rosea</name>
    <dbReference type="NCBI Taxonomy" id="64517"/>
    <lineage>
        <taxon>Eukaryota</taxon>
        <taxon>Fungi</taxon>
        <taxon>Fungi incertae sedis</taxon>
        <taxon>Chytridiomycota</taxon>
        <taxon>Chytridiomycota incertae sedis</taxon>
        <taxon>Chytridiomycetes</taxon>
        <taxon>Rhizophlyctidales</taxon>
        <taxon>Rhizophlyctidaceae</taxon>
        <taxon>Rhizophlyctis</taxon>
    </lineage>
</organism>
<protein>
    <submittedName>
        <fullName evidence="9">Uncharacterized protein</fullName>
    </submittedName>
</protein>
<comment type="caution">
    <text evidence="9">The sequence shown here is derived from an EMBL/GenBank/DDBJ whole genome shotgun (WGS) entry which is preliminary data.</text>
</comment>
<evidence type="ECO:0000313" key="10">
    <source>
        <dbReference type="Proteomes" id="UP001212841"/>
    </source>
</evidence>
<dbReference type="GO" id="GO:0005886">
    <property type="term" value="C:plasma membrane"/>
    <property type="evidence" value="ECO:0007669"/>
    <property type="project" value="TreeGrafter"/>
</dbReference>